<organism evidence="1 2">
    <name type="scientific">Cichorium intybus</name>
    <name type="common">Chicory</name>
    <dbReference type="NCBI Taxonomy" id="13427"/>
    <lineage>
        <taxon>Eukaryota</taxon>
        <taxon>Viridiplantae</taxon>
        <taxon>Streptophyta</taxon>
        <taxon>Embryophyta</taxon>
        <taxon>Tracheophyta</taxon>
        <taxon>Spermatophyta</taxon>
        <taxon>Magnoliopsida</taxon>
        <taxon>eudicotyledons</taxon>
        <taxon>Gunneridae</taxon>
        <taxon>Pentapetalae</taxon>
        <taxon>asterids</taxon>
        <taxon>campanulids</taxon>
        <taxon>Asterales</taxon>
        <taxon>Asteraceae</taxon>
        <taxon>Cichorioideae</taxon>
        <taxon>Cichorieae</taxon>
        <taxon>Cichoriinae</taxon>
        <taxon>Cichorium</taxon>
    </lineage>
</organism>
<reference evidence="1 2" key="2">
    <citation type="journal article" date="2022" name="Mol. Ecol. Resour.">
        <title>The genomes of chicory, endive, great burdock and yacon provide insights into Asteraceae paleo-polyploidization history and plant inulin production.</title>
        <authorList>
            <person name="Fan W."/>
            <person name="Wang S."/>
            <person name="Wang H."/>
            <person name="Wang A."/>
            <person name="Jiang F."/>
            <person name="Liu H."/>
            <person name="Zhao H."/>
            <person name="Xu D."/>
            <person name="Zhang Y."/>
        </authorList>
    </citation>
    <scope>NUCLEOTIDE SEQUENCE [LARGE SCALE GENOMIC DNA]</scope>
    <source>
        <strain evidence="2">cv. Punajuju</strain>
        <tissue evidence="1">Leaves</tissue>
    </source>
</reference>
<proteinExistence type="predicted"/>
<dbReference type="EMBL" id="CM042011">
    <property type="protein sequence ID" value="KAI3764677.1"/>
    <property type="molecule type" value="Genomic_DNA"/>
</dbReference>
<sequence>MQDIKKVGSGSVPSGDNIPSNFCIIEGPSTVQDFIQMQTKEIQDNIRSRRNKIFFLMEQVRRLRVQQCLKNKIRDQISSEDSEMPFILSSVPFLPSVELSSLVAFLHQYWI</sequence>
<evidence type="ECO:0000313" key="1">
    <source>
        <dbReference type="EMBL" id="KAI3764677.1"/>
    </source>
</evidence>
<comment type="caution">
    <text evidence="1">The sequence shown here is derived from an EMBL/GenBank/DDBJ whole genome shotgun (WGS) entry which is preliminary data.</text>
</comment>
<keyword evidence="2" id="KW-1185">Reference proteome</keyword>
<reference evidence="2" key="1">
    <citation type="journal article" date="2022" name="Mol. Ecol. Resour.">
        <title>The genomes of chicory, endive, great burdock and yacon provide insights into Asteraceae palaeo-polyploidization history and plant inulin production.</title>
        <authorList>
            <person name="Fan W."/>
            <person name="Wang S."/>
            <person name="Wang H."/>
            <person name="Wang A."/>
            <person name="Jiang F."/>
            <person name="Liu H."/>
            <person name="Zhao H."/>
            <person name="Xu D."/>
            <person name="Zhang Y."/>
        </authorList>
    </citation>
    <scope>NUCLEOTIDE SEQUENCE [LARGE SCALE GENOMIC DNA]</scope>
    <source>
        <strain evidence="2">cv. Punajuju</strain>
    </source>
</reference>
<name>A0ACB9F0R6_CICIN</name>
<gene>
    <name evidence="1" type="ORF">L2E82_14688</name>
</gene>
<dbReference type="Proteomes" id="UP001055811">
    <property type="component" value="Linkage Group LG03"/>
</dbReference>
<accession>A0ACB9F0R6</accession>
<protein>
    <submittedName>
        <fullName evidence="1">Uncharacterized protein</fullName>
    </submittedName>
</protein>
<evidence type="ECO:0000313" key="2">
    <source>
        <dbReference type="Proteomes" id="UP001055811"/>
    </source>
</evidence>